<dbReference type="eggNOG" id="KOG2134">
    <property type="taxonomic scope" value="Eukaryota"/>
</dbReference>
<name>A5DBT3_PICGU</name>
<dbReference type="HOGENOM" id="CLU_014938_0_0_1"/>
<dbReference type="GO" id="GO:0046404">
    <property type="term" value="F:ATP-dependent polydeoxyribonucleotide 5'-hydroxyl-kinase activity"/>
    <property type="evidence" value="ECO:0007669"/>
    <property type="project" value="TreeGrafter"/>
</dbReference>
<sequence length="251" mass="27954">MSKDVLSMLGKRAQPKPKVSKPANDQHLSKKSQNVSSTSFTSNSFPFQWKVTGTHLITNIPKTNFLEEKPLKIAAFDLDGTMITTKSGMSFARGADDWQWFVSTVPHKLKSLHQEDYNIAIFTNQGAVVAGNGPKSKSYHNFCTKVNSIQQQLIALESQMKIMVFASPKKPANAKSISSSNLHETMRKPQIGMWEAFEKYVTSQGATIDKDHSFFVGDAAGRKADFSDSDKQFASNIGIKFYVPEDFWTSV</sequence>
<dbReference type="InterPro" id="IPR006551">
    <property type="entry name" value="Polynucleotide_phosphatase"/>
</dbReference>
<dbReference type="InterPro" id="IPR023214">
    <property type="entry name" value="HAD_sf"/>
</dbReference>
<dbReference type="GeneID" id="5129033"/>
<dbReference type="InterPro" id="IPR036412">
    <property type="entry name" value="HAD-like_sf"/>
</dbReference>
<dbReference type="SUPFAM" id="SSF56784">
    <property type="entry name" value="HAD-like"/>
    <property type="match status" value="1"/>
</dbReference>
<dbReference type="OrthoDB" id="19045at2759"/>
<dbReference type="GO" id="GO:0006281">
    <property type="term" value="P:DNA repair"/>
    <property type="evidence" value="ECO:0007669"/>
    <property type="project" value="TreeGrafter"/>
</dbReference>
<evidence type="ECO:0000256" key="1">
    <source>
        <dbReference type="SAM" id="MobiDB-lite"/>
    </source>
</evidence>
<dbReference type="NCBIfam" id="TIGR01662">
    <property type="entry name" value="HAD-SF-IIIA"/>
    <property type="match status" value="1"/>
</dbReference>
<dbReference type="Proteomes" id="UP000001997">
    <property type="component" value="Unassembled WGS sequence"/>
</dbReference>
<dbReference type="VEuPathDB" id="FungiDB:PGUG_00738"/>
<accession>A5DBT3</accession>
<evidence type="ECO:0008006" key="4">
    <source>
        <dbReference type="Google" id="ProtNLM"/>
    </source>
</evidence>
<keyword evidence="3" id="KW-1185">Reference proteome</keyword>
<dbReference type="FunCoup" id="A5DBT3">
    <property type="interactions" value="7"/>
</dbReference>
<gene>
    <name evidence="2" type="ORF">PGUG_00738</name>
</gene>
<feature type="compositionally biased region" description="Low complexity" evidence="1">
    <location>
        <begin position="32"/>
        <end position="41"/>
    </location>
</feature>
<dbReference type="PANTHER" id="PTHR12083:SF9">
    <property type="entry name" value="BIFUNCTIONAL POLYNUCLEOTIDE PHOSPHATASE_KINASE"/>
    <property type="match status" value="1"/>
</dbReference>
<dbReference type="InterPro" id="IPR006549">
    <property type="entry name" value="HAD-SF_hydro_IIIA"/>
</dbReference>
<dbReference type="RefSeq" id="XP_001487361.2">
    <property type="nucleotide sequence ID" value="XM_001487311.1"/>
</dbReference>
<reference evidence="2 3" key="1">
    <citation type="journal article" date="2009" name="Nature">
        <title>Evolution of pathogenicity and sexual reproduction in eight Candida genomes.</title>
        <authorList>
            <person name="Butler G."/>
            <person name="Rasmussen M.D."/>
            <person name="Lin M.F."/>
            <person name="Santos M.A."/>
            <person name="Sakthikumar S."/>
            <person name="Munro C.A."/>
            <person name="Rheinbay E."/>
            <person name="Grabherr M."/>
            <person name="Forche A."/>
            <person name="Reedy J.L."/>
            <person name="Agrafioti I."/>
            <person name="Arnaud M.B."/>
            <person name="Bates S."/>
            <person name="Brown A.J."/>
            <person name="Brunke S."/>
            <person name="Costanzo M.C."/>
            <person name="Fitzpatrick D.A."/>
            <person name="de Groot P.W."/>
            <person name="Harris D."/>
            <person name="Hoyer L.L."/>
            <person name="Hube B."/>
            <person name="Klis F.M."/>
            <person name="Kodira C."/>
            <person name="Lennard N."/>
            <person name="Logue M.E."/>
            <person name="Martin R."/>
            <person name="Neiman A.M."/>
            <person name="Nikolaou E."/>
            <person name="Quail M.A."/>
            <person name="Quinn J."/>
            <person name="Santos M.C."/>
            <person name="Schmitzberger F.F."/>
            <person name="Sherlock G."/>
            <person name="Shah P."/>
            <person name="Silverstein K.A."/>
            <person name="Skrzypek M.S."/>
            <person name="Soll D."/>
            <person name="Staggs R."/>
            <person name="Stansfield I."/>
            <person name="Stumpf M.P."/>
            <person name="Sudbery P.E."/>
            <person name="Srikantha T."/>
            <person name="Zeng Q."/>
            <person name="Berman J."/>
            <person name="Berriman M."/>
            <person name="Heitman J."/>
            <person name="Gow N.A."/>
            <person name="Lorenz M.C."/>
            <person name="Birren B.W."/>
            <person name="Kellis M."/>
            <person name="Cuomo C.A."/>
        </authorList>
    </citation>
    <scope>NUCLEOTIDE SEQUENCE [LARGE SCALE GENOMIC DNA]</scope>
    <source>
        <strain evidence="3">ATCC 6260 / CBS 566 / DSM 6381 / JCM 1539 / NBRC 10279 / NRRL Y-324</strain>
    </source>
</reference>
<dbReference type="EMBL" id="CH408155">
    <property type="protein sequence ID" value="EDK36640.2"/>
    <property type="molecule type" value="Genomic_DNA"/>
</dbReference>
<dbReference type="NCBIfam" id="TIGR01664">
    <property type="entry name" value="DNA-3'-Pase"/>
    <property type="match status" value="1"/>
</dbReference>
<evidence type="ECO:0000313" key="2">
    <source>
        <dbReference type="EMBL" id="EDK36640.2"/>
    </source>
</evidence>
<protein>
    <recommendedName>
        <fullName evidence="4">DNA 3'-phosphatase</fullName>
    </recommendedName>
</protein>
<dbReference type="GO" id="GO:0046403">
    <property type="term" value="F:polynucleotide 3'-phosphatase activity"/>
    <property type="evidence" value="ECO:0007669"/>
    <property type="project" value="TreeGrafter"/>
</dbReference>
<dbReference type="InParanoid" id="A5DBT3"/>
<dbReference type="Pfam" id="PF08645">
    <property type="entry name" value="PNK3P"/>
    <property type="match status" value="1"/>
</dbReference>
<organism evidence="2 3">
    <name type="scientific">Meyerozyma guilliermondii (strain ATCC 6260 / CBS 566 / DSM 6381 / JCM 1539 / NBRC 10279 / NRRL Y-324)</name>
    <name type="common">Yeast</name>
    <name type="synonym">Candida guilliermondii</name>
    <dbReference type="NCBI Taxonomy" id="294746"/>
    <lineage>
        <taxon>Eukaryota</taxon>
        <taxon>Fungi</taxon>
        <taxon>Dikarya</taxon>
        <taxon>Ascomycota</taxon>
        <taxon>Saccharomycotina</taxon>
        <taxon>Pichiomycetes</taxon>
        <taxon>Debaryomycetaceae</taxon>
        <taxon>Meyerozyma</taxon>
    </lineage>
</organism>
<dbReference type="KEGG" id="pgu:PGUG_00738"/>
<feature type="region of interest" description="Disordered" evidence="1">
    <location>
        <begin position="1"/>
        <end position="41"/>
    </location>
</feature>
<evidence type="ECO:0000313" key="3">
    <source>
        <dbReference type="Proteomes" id="UP000001997"/>
    </source>
</evidence>
<dbReference type="OMA" id="LINNIWI"/>
<dbReference type="PANTHER" id="PTHR12083">
    <property type="entry name" value="BIFUNCTIONAL POLYNUCLEOTIDE PHOSPHATASE/KINASE"/>
    <property type="match status" value="1"/>
</dbReference>
<dbReference type="Gene3D" id="3.40.50.1000">
    <property type="entry name" value="HAD superfamily/HAD-like"/>
    <property type="match status" value="1"/>
</dbReference>
<dbReference type="InterPro" id="IPR013954">
    <property type="entry name" value="PNK3P"/>
</dbReference>
<dbReference type="AlphaFoldDB" id="A5DBT3"/>
<dbReference type="GO" id="GO:0003690">
    <property type="term" value="F:double-stranded DNA binding"/>
    <property type="evidence" value="ECO:0007669"/>
    <property type="project" value="TreeGrafter"/>
</dbReference>
<proteinExistence type="predicted"/>
<dbReference type="STRING" id="294746.A5DBT3"/>